<keyword evidence="2" id="KW-0472">Membrane</keyword>
<dbReference type="EMBL" id="JBHRSS010000007">
    <property type="protein sequence ID" value="MFC3105091.1"/>
    <property type="molecule type" value="Genomic_DNA"/>
</dbReference>
<evidence type="ECO:0000256" key="1">
    <source>
        <dbReference type="SAM" id="MobiDB-lite"/>
    </source>
</evidence>
<feature type="transmembrane region" description="Helical" evidence="2">
    <location>
        <begin position="68"/>
        <end position="91"/>
    </location>
</feature>
<evidence type="ECO:0000313" key="4">
    <source>
        <dbReference type="Proteomes" id="UP001595462"/>
    </source>
</evidence>
<dbReference type="NCBIfam" id="NF008528">
    <property type="entry name" value="PRK11463.1-2"/>
    <property type="match status" value="1"/>
</dbReference>
<protein>
    <submittedName>
        <fullName evidence="3">FxsA family protein</fullName>
    </submittedName>
</protein>
<keyword evidence="2" id="KW-1133">Transmembrane helix</keyword>
<gene>
    <name evidence="3" type="ORF">ACFOSU_14510</name>
</gene>
<dbReference type="RefSeq" id="WP_380690654.1">
    <property type="nucleotide sequence ID" value="NZ_JBHRSS010000007.1"/>
</dbReference>
<dbReference type="Pfam" id="PF04186">
    <property type="entry name" value="FxsA"/>
    <property type="match status" value="1"/>
</dbReference>
<evidence type="ECO:0000256" key="2">
    <source>
        <dbReference type="SAM" id="Phobius"/>
    </source>
</evidence>
<sequence>MALRLLLLFIVLPIVELMLLIKVGGLIGFLPTIALVIVTAFVGSQLVRRQGLTVLQRIRESQARGETPALPLLDGAALLFAGFMLLTPGFISDAFGFVLLIPGLREKIARRLLSKVVIMQAAPGAGARYAGRGEARSKPSSVIEGDYQRKDGPSDSADDSNDRIGRDDGA</sequence>
<reference evidence="4" key="1">
    <citation type="journal article" date="2019" name="Int. J. Syst. Evol. Microbiol.">
        <title>The Global Catalogue of Microorganisms (GCM) 10K type strain sequencing project: providing services to taxonomists for standard genome sequencing and annotation.</title>
        <authorList>
            <consortium name="The Broad Institute Genomics Platform"/>
            <consortium name="The Broad Institute Genome Sequencing Center for Infectious Disease"/>
            <person name="Wu L."/>
            <person name="Ma J."/>
        </authorList>
    </citation>
    <scope>NUCLEOTIDE SEQUENCE [LARGE SCALE GENOMIC DNA]</scope>
    <source>
        <strain evidence="4">KCTC 52640</strain>
    </source>
</reference>
<dbReference type="InterPro" id="IPR007313">
    <property type="entry name" value="FxsA"/>
</dbReference>
<keyword evidence="4" id="KW-1185">Reference proteome</keyword>
<organism evidence="3 4">
    <name type="scientific">Salinisphaera aquimarina</name>
    <dbReference type="NCBI Taxonomy" id="2094031"/>
    <lineage>
        <taxon>Bacteria</taxon>
        <taxon>Pseudomonadati</taxon>
        <taxon>Pseudomonadota</taxon>
        <taxon>Gammaproteobacteria</taxon>
        <taxon>Salinisphaerales</taxon>
        <taxon>Salinisphaeraceae</taxon>
        <taxon>Salinisphaera</taxon>
    </lineage>
</organism>
<dbReference type="PANTHER" id="PTHR35335:SF1">
    <property type="entry name" value="UPF0716 PROTEIN FXSA"/>
    <property type="match status" value="1"/>
</dbReference>
<accession>A0ABV7EUA0</accession>
<keyword evidence="2" id="KW-0812">Transmembrane</keyword>
<evidence type="ECO:0000313" key="3">
    <source>
        <dbReference type="EMBL" id="MFC3105091.1"/>
    </source>
</evidence>
<feature type="region of interest" description="Disordered" evidence="1">
    <location>
        <begin position="129"/>
        <end position="170"/>
    </location>
</feature>
<name>A0ABV7EUA0_9GAMM</name>
<proteinExistence type="predicted"/>
<dbReference type="PANTHER" id="PTHR35335">
    <property type="entry name" value="UPF0716 PROTEIN FXSA"/>
    <property type="match status" value="1"/>
</dbReference>
<feature type="compositionally biased region" description="Basic and acidic residues" evidence="1">
    <location>
        <begin position="160"/>
        <end position="170"/>
    </location>
</feature>
<dbReference type="Proteomes" id="UP001595462">
    <property type="component" value="Unassembled WGS sequence"/>
</dbReference>
<comment type="caution">
    <text evidence="3">The sequence shown here is derived from an EMBL/GenBank/DDBJ whole genome shotgun (WGS) entry which is preliminary data.</text>
</comment>